<name>A0A0W8I8F5_9MICO</name>
<evidence type="ECO:0000256" key="1">
    <source>
        <dbReference type="ARBA" id="ARBA00004370"/>
    </source>
</evidence>
<sequence length="273" mass="29627">MDSAYRRSYHGAREGLEQVLQHEGGSVDPARVGDQVWSVARLVDGNAVLARTLADPSREGQERAAIAERLLGGKVSDEALHVVKAVVAQRWAGTGDLATALERLSVEAHLVHAHRHERLGQVEDELFRFSRIVQSAPELQAALADRRAPADAKRALVERLLSVKSAPETVRLAAQAAVGVRGSRVERTLAAYLEQAAEVQDQVTAIVTTAVPLSDEQEETLRATLSRQYSRTVHTNVVVDPDVVGGIRVEIGDEVIDGTVSHRLDQARRLMAG</sequence>
<dbReference type="RefSeq" id="WP_058890802.1">
    <property type="nucleotide sequence ID" value="NZ_LQBL01000022.1"/>
</dbReference>
<dbReference type="PROSITE" id="PS00389">
    <property type="entry name" value="ATPASE_DELTA"/>
    <property type="match status" value="1"/>
</dbReference>
<keyword evidence="4 8" id="KW-0406">Ion transport</keyword>
<keyword evidence="5 8" id="KW-0472">Membrane</keyword>
<comment type="function">
    <text evidence="8">F(1)F(0) ATP synthase produces ATP from ADP in the presence of a proton or sodium gradient. F-type ATPases consist of two structural domains, F(1) containing the extramembraneous catalytic core and F(0) containing the membrane proton channel, linked together by a central stalk and a peripheral stalk. During catalysis, ATP synthesis in the catalytic domain of F(1) is coupled via a rotary mechanism of the central stalk subunits to proton translocation.</text>
</comment>
<evidence type="ECO:0000256" key="5">
    <source>
        <dbReference type="ARBA" id="ARBA00023136"/>
    </source>
</evidence>
<keyword evidence="10" id="KW-1185">Reference proteome</keyword>
<dbReference type="GO" id="GO:0045259">
    <property type="term" value="C:proton-transporting ATP synthase complex"/>
    <property type="evidence" value="ECO:0007669"/>
    <property type="project" value="UniProtKB-KW"/>
</dbReference>
<dbReference type="EMBL" id="LQBL01000022">
    <property type="protein sequence ID" value="KUG55694.1"/>
    <property type="molecule type" value="Genomic_DNA"/>
</dbReference>
<accession>A0A0W8I8F5</accession>
<dbReference type="HAMAP" id="MF_01416">
    <property type="entry name" value="ATP_synth_delta_bact"/>
    <property type="match status" value="1"/>
</dbReference>
<evidence type="ECO:0000313" key="10">
    <source>
        <dbReference type="Proteomes" id="UP000054837"/>
    </source>
</evidence>
<comment type="caution">
    <text evidence="9">The sequence shown here is derived from an EMBL/GenBank/DDBJ whole genome shotgun (WGS) entry which is preliminary data.</text>
</comment>
<dbReference type="NCBIfam" id="TIGR01145">
    <property type="entry name" value="ATP_synt_delta"/>
    <property type="match status" value="1"/>
</dbReference>
<dbReference type="OrthoDB" id="5242917at2"/>
<evidence type="ECO:0000256" key="3">
    <source>
        <dbReference type="ARBA" id="ARBA00022781"/>
    </source>
</evidence>
<reference evidence="9 10" key="1">
    <citation type="submission" date="2015-12" db="EMBL/GenBank/DDBJ databases">
        <title>Serinicoccus chungangenesis strain CD08_5 genome sequencing and assembly.</title>
        <authorList>
            <person name="Chander A.M."/>
            <person name="Kaur G."/>
            <person name="Nair G.R."/>
            <person name="Dhawan D.K."/>
            <person name="Kochhar R.K."/>
            <person name="Mayilraj S."/>
            <person name="Bhadada S.K."/>
        </authorList>
    </citation>
    <scope>NUCLEOTIDE SEQUENCE [LARGE SCALE GENOMIC DNA]</scope>
    <source>
        <strain evidence="9 10">CD08_5</strain>
    </source>
</reference>
<dbReference type="Proteomes" id="UP000054837">
    <property type="component" value="Unassembled WGS sequence"/>
</dbReference>
<evidence type="ECO:0000313" key="9">
    <source>
        <dbReference type="EMBL" id="KUG55694.1"/>
    </source>
</evidence>
<evidence type="ECO:0000256" key="7">
    <source>
        <dbReference type="ARBA" id="ARBA00023310"/>
    </source>
</evidence>
<keyword evidence="2 8" id="KW-0813">Transport</keyword>
<dbReference type="InterPro" id="IPR000711">
    <property type="entry name" value="ATPase_OSCP/dsu"/>
</dbReference>
<proteinExistence type="inferred from homology"/>
<evidence type="ECO:0000256" key="2">
    <source>
        <dbReference type="ARBA" id="ARBA00022448"/>
    </source>
</evidence>
<comment type="function">
    <text evidence="8">This protein is part of the stalk that links CF(0) to CF(1). It either transmits conformational changes from CF(0) to CF(1) or is implicated in proton conduction.</text>
</comment>
<evidence type="ECO:0000256" key="4">
    <source>
        <dbReference type="ARBA" id="ARBA00023065"/>
    </source>
</evidence>
<dbReference type="NCBIfam" id="NF009967">
    <property type="entry name" value="PRK13430.1"/>
    <property type="match status" value="1"/>
</dbReference>
<dbReference type="STRING" id="767452.AVL62_05210"/>
<dbReference type="GO" id="GO:0005886">
    <property type="term" value="C:plasma membrane"/>
    <property type="evidence" value="ECO:0007669"/>
    <property type="project" value="UniProtKB-SubCell"/>
</dbReference>
<keyword evidence="3 8" id="KW-0375">Hydrogen ion transport</keyword>
<comment type="similarity">
    <text evidence="8">Belongs to the ATPase delta chain family.</text>
</comment>
<dbReference type="GO" id="GO:0046933">
    <property type="term" value="F:proton-transporting ATP synthase activity, rotational mechanism"/>
    <property type="evidence" value="ECO:0007669"/>
    <property type="project" value="UniProtKB-UniRule"/>
</dbReference>
<dbReference type="InterPro" id="IPR020781">
    <property type="entry name" value="ATPase_OSCP/d_CS"/>
</dbReference>
<organism evidence="9 10">
    <name type="scientific">Serinicoccus chungangensis</name>
    <dbReference type="NCBI Taxonomy" id="767452"/>
    <lineage>
        <taxon>Bacteria</taxon>
        <taxon>Bacillati</taxon>
        <taxon>Actinomycetota</taxon>
        <taxon>Actinomycetes</taxon>
        <taxon>Micrococcales</taxon>
        <taxon>Ornithinimicrobiaceae</taxon>
        <taxon>Serinicoccus</taxon>
    </lineage>
</organism>
<evidence type="ECO:0000256" key="8">
    <source>
        <dbReference type="HAMAP-Rule" id="MF_01416"/>
    </source>
</evidence>
<dbReference type="AlphaFoldDB" id="A0A0W8I8F5"/>
<keyword evidence="7 8" id="KW-0066">ATP synthesis</keyword>
<keyword evidence="8" id="KW-1003">Cell membrane</keyword>
<keyword evidence="6 8" id="KW-0139">CF(1)</keyword>
<dbReference type="Pfam" id="PF00213">
    <property type="entry name" value="OSCP"/>
    <property type="match status" value="1"/>
</dbReference>
<dbReference type="PANTHER" id="PTHR11910">
    <property type="entry name" value="ATP SYNTHASE DELTA CHAIN"/>
    <property type="match status" value="1"/>
</dbReference>
<comment type="subcellular location">
    <subcellularLocation>
        <location evidence="8">Cell membrane</location>
        <topology evidence="8">Peripheral membrane protein</topology>
    </subcellularLocation>
    <subcellularLocation>
        <location evidence="1">Membrane</location>
    </subcellularLocation>
</comment>
<protein>
    <recommendedName>
        <fullName evidence="8">ATP synthase subunit delta</fullName>
    </recommendedName>
    <alternativeName>
        <fullName evidence="8">ATP synthase F(1) sector subunit delta</fullName>
    </alternativeName>
    <alternativeName>
        <fullName evidence="8">F-type ATPase subunit delta</fullName>
        <shortName evidence="8">F-ATPase subunit delta</shortName>
    </alternativeName>
</protein>
<gene>
    <name evidence="8" type="primary">atpH</name>
    <name evidence="9" type="ORF">AVL62_05210</name>
</gene>
<evidence type="ECO:0000256" key="6">
    <source>
        <dbReference type="ARBA" id="ARBA00023196"/>
    </source>
</evidence>